<comment type="caution">
    <text evidence="5">The sequence shown here is derived from an EMBL/GenBank/DDBJ whole genome shotgun (WGS) entry which is preliminary data.</text>
</comment>
<keyword evidence="3" id="KW-1133">Transmembrane helix</keyword>
<keyword evidence="3" id="KW-0472">Membrane</keyword>
<accession>A0AAD7BXI3</accession>
<dbReference type="Gene3D" id="1.50.10.100">
    <property type="entry name" value="Chondroitin AC/alginate lyase"/>
    <property type="match status" value="1"/>
</dbReference>
<feature type="domain" description="Heparinase II/III-like C-terminal" evidence="4">
    <location>
        <begin position="501"/>
        <end position="704"/>
    </location>
</feature>
<evidence type="ECO:0000313" key="5">
    <source>
        <dbReference type="EMBL" id="KAJ7633091.1"/>
    </source>
</evidence>
<feature type="region of interest" description="Disordered" evidence="2">
    <location>
        <begin position="1"/>
        <end position="30"/>
    </location>
</feature>
<keyword evidence="5" id="KW-0456">Lyase</keyword>
<evidence type="ECO:0000256" key="1">
    <source>
        <dbReference type="ARBA" id="ARBA00004196"/>
    </source>
</evidence>
<name>A0AAD7BXI3_9AGAR</name>
<evidence type="ECO:0000256" key="2">
    <source>
        <dbReference type="SAM" id="MobiDB-lite"/>
    </source>
</evidence>
<dbReference type="Pfam" id="PF07940">
    <property type="entry name" value="Hepar_II_III_C"/>
    <property type="match status" value="1"/>
</dbReference>
<dbReference type="InterPro" id="IPR012480">
    <property type="entry name" value="Hepar_II_III_C"/>
</dbReference>
<comment type="subcellular location">
    <subcellularLocation>
        <location evidence="1">Cell envelope</location>
    </subcellularLocation>
</comment>
<keyword evidence="3" id="KW-0812">Transmembrane</keyword>
<evidence type="ECO:0000256" key="3">
    <source>
        <dbReference type="SAM" id="Phobius"/>
    </source>
</evidence>
<dbReference type="Gene3D" id="2.70.98.70">
    <property type="match status" value="1"/>
</dbReference>
<feature type="compositionally biased region" description="Polar residues" evidence="2">
    <location>
        <begin position="1"/>
        <end position="15"/>
    </location>
</feature>
<keyword evidence="6" id="KW-1185">Reference proteome</keyword>
<dbReference type="GO" id="GO:0016829">
    <property type="term" value="F:lyase activity"/>
    <property type="evidence" value="ECO:0007669"/>
    <property type="project" value="UniProtKB-KW"/>
</dbReference>
<reference evidence="5" key="1">
    <citation type="submission" date="2023-03" db="EMBL/GenBank/DDBJ databases">
        <title>Massive genome expansion in bonnet fungi (Mycena s.s.) driven by repeated elements and novel gene families across ecological guilds.</title>
        <authorList>
            <consortium name="Lawrence Berkeley National Laboratory"/>
            <person name="Harder C.B."/>
            <person name="Miyauchi S."/>
            <person name="Viragh M."/>
            <person name="Kuo A."/>
            <person name="Thoen E."/>
            <person name="Andreopoulos B."/>
            <person name="Lu D."/>
            <person name="Skrede I."/>
            <person name="Drula E."/>
            <person name="Henrissat B."/>
            <person name="Morin E."/>
            <person name="Kohler A."/>
            <person name="Barry K."/>
            <person name="LaButti K."/>
            <person name="Morin E."/>
            <person name="Salamov A."/>
            <person name="Lipzen A."/>
            <person name="Mereny Z."/>
            <person name="Hegedus B."/>
            <person name="Baldrian P."/>
            <person name="Stursova M."/>
            <person name="Weitz H."/>
            <person name="Taylor A."/>
            <person name="Grigoriev I.V."/>
            <person name="Nagy L.G."/>
            <person name="Martin F."/>
            <person name="Kauserud H."/>
        </authorList>
    </citation>
    <scope>NUCLEOTIDE SEQUENCE</scope>
    <source>
        <strain evidence="5">9284</strain>
    </source>
</reference>
<gene>
    <name evidence="5" type="ORF">FB45DRAFT_914350</name>
</gene>
<sequence>MSASYDNLNGQNHNSYTERNDENSGFITPARRSKGTSNWIKIGIPLLIVVIVAAVVGGVVGSRHKSHSSSSSAAALSPSQSAASASAAASVAASQKLAIGRFATATNSFYMMPVYPSTTDSAAFGSPTLAASSNQNSWPADSFTPSKPDVLTVRTDRPRLIAPAFKWAALPSLIANDPYLQGWNATIFGNATAYKALSPVAYFNDNSSGILDNARAIKERIKALAYVYRMTNDTSWVDRAWEEIQNAAGNGTVDFGPADDRWNSGHFLDTAEISAAYGIAYDWLYDLWTPSQKSMIISTLLKYGLQPGLNQVTTSAGWWRTNTQGNWNCVCNSGLTIASLAVLGDDKSGVPEQLLQTTVDNAVENCAQAVSDDGTWAETANYWYFGTTGHAEMTAALLSATGSDYGLLSGNTNFAKTGDFHMYVTGATSLFNYGDHGPNKYSSTANSMIFYASQYNQPQYALFQRDQWDAADPWSMFWYDPRLSGAFWDGKPLDHFFDNDLDQWGSMRSSWTDINALYVAMKAGKLLGHQNHNDLDVGDFVLDALGTRWAGELGSGDYNSPNYFVGETQTSPRWQYYRKMTEGQNTIVINKANQNVNAAPTVNHDTSNTTQGPTTVLEVDQDSTAYFTTDMSSAYFDATSVKRGIRLLNGRKQVLLQDEVTASQEVMWRMHTNATVSIDSGGTSATLTLDGQTMKVAMLNPPSGAAFTTSKAVRFDSDPTPPIPDQDNPGVTVLIIDLPAGTYTLEVLFNPQWPGSVNYVTPPSVALDQWSLTSHN</sequence>
<proteinExistence type="predicted"/>
<protein>
    <submittedName>
        <fullName evidence="5">Chondroitin AC/alginate lyase</fullName>
    </submittedName>
</protein>
<dbReference type="PANTHER" id="PTHR38045:SF1">
    <property type="entry name" value="HEPARINASE II_III-LIKE PROTEIN"/>
    <property type="match status" value="1"/>
</dbReference>
<dbReference type="InterPro" id="IPR008929">
    <property type="entry name" value="Chondroitin_lyas"/>
</dbReference>
<organism evidence="5 6">
    <name type="scientific">Roridomyces roridus</name>
    <dbReference type="NCBI Taxonomy" id="1738132"/>
    <lineage>
        <taxon>Eukaryota</taxon>
        <taxon>Fungi</taxon>
        <taxon>Dikarya</taxon>
        <taxon>Basidiomycota</taxon>
        <taxon>Agaricomycotina</taxon>
        <taxon>Agaricomycetes</taxon>
        <taxon>Agaricomycetidae</taxon>
        <taxon>Agaricales</taxon>
        <taxon>Marasmiineae</taxon>
        <taxon>Mycenaceae</taxon>
        <taxon>Roridomyces</taxon>
    </lineage>
</organism>
<dbReference type="Proteomes" id="UP001221142">
    <property type="component" value="Unassembled WGS sequence"/>
</dbReference>
<dbReference type="AlphaFoldDB" id="A0AAD7BXI3"/>
<dbReference type="PANTHER" id="PTHR38045">
    <property type="entry name" value="CHROMOSOME 1, WHOLE GENOME SHOTGUN SEQUENCE"/>
    <property type="match status" value="1"/>
</dbReference>
<evidence type="ECO:0000259" key="4">
    <source>
        <dbReference type="Pfam" id="PF07940"/>
    </source>
</evidence>
<evidence type="ECO:0000313" key="6">
    <source>
        <dbReference type="Proteomes" id="UP001221142"/>
    </source>
</evidence>
<dbReference type="SUPFAM" id="SSF48230">
    <property type="entry name" value="Chondroitin AC/alginate lyase"/>
    <property type="match status" value="1"/>
</dbReference>
<dbReference type="EMBL" id="JARKIF010000008">
    <property type="protein sequence ID" value="KAJ7633091.1"/>
    <property type="molecule type" value="Genomic_DNA"/>
</dbReference>
<feature type="transmembrane region" description="Helical" evidence="3">
    <location>
        <begin position="39"/>
        <end position="60"/>
    </location>
</feature>